<proteinExistence type="predicted"/>
<organism evidence="2 3">
    <name type="scientific">Bosea psychrotolerans</name>
    <dbReference type="NCBI Taxonomy" id="1871628"/>
    <lineage>
        <taxon>Bacteria</taxon>
        <taxon>Pseudomonadati</taxon>
        <taxon>Pseudomonadota</taxon>
        <taxon>Alphaproteobacteria</taxon>
        <taxon>Hyphomicrobiales</taxon>
        <taxon>Boseaceae</taxon>
        <taxon>Bosea</taxon>
    </lineage>
</organism>
<dbReference type="Pfam" id="PF12760">
    <property type="entry name" value="Zn_ribbon_IS1595"/>
    <property type="match status" value="1"/>
</dbReference>
<dbReference type="AlphaFoldDB" id="A0A2S4LXH0"/>
<evidence type="ECO:0000313" key="2">
    <source>
        <dbReference type="EMBL" id="POR47147.1"/>
    </source>
</evidence>
<sequence length="236" mass="26271">MCLIDCFRYEDPACDFLERFLWPEGPICPHCGEMERVRHLYGSTAPGTWKCYACRKMFSARMKTPFHNSHLPLHASLQAIYLLAATQGRIGSSRLATILGVSQRAAWLLKKRIMERSGRHIDGPVQQPSSLIAALAELADWQDERPSIDRSWSCDLRYDRFRLALDGADETKTDGLFLVSLHRFVGDAIPAIYESTVGAGGGVLLLSEDCDGQFEFDLGISARSALARLQPGIGPR</sequence>
<keyword evidence="3" id="KW-1185">Reference proteome</keyword>
<accession>A0A2S4LXH0</accession>
<dbReference type="Proteomes" id="UP000236919">
    <property type="component" value="Unassembled WGS sequence"/>
</dbReference>
<evidence type="ECO:0000259" key="1">
    <source>
        <dbReference type="Pfam" id="PF12760"/>
    </source>
</evidence>
<name>A0A2S4LXH0_9HYPH</name>
<reference evidence="2 3" key="1">
    <citation type="submission" date="2018-01" db="EMBL/GenBank/DDBJ databases">
        <title>Genomic Encyclopedia of Type Strains, Phase III (KMG-III): the genomes of soil and plant-associated and newly described type strains.</title>
        <authorList>
            <person name="Whitman W."/>
        </authorList>
    </citation>
    <scope>NUCLEOTIDE SEQUENCE [LARGE SCALE GENOMIC DNA]</scope>
    <source>
        <strain evidence="2 3">1131</strain>
    </source>
</reference>
<dbReference type="InterPro" id="IPR024442">
    <property type="entry name" value="Transposase_Zn_ribbon"/>
</dbReference>
<dbReference type="EMBL" id="PQFZ01000020">
    <property type="protein sequence ID" value="POR47147.1"/>
    <property type="molecule type" value="Genomic_DNA"/>
</dbReference>
<dbReference type="RefSeq" id="WP_181012011.1">
    <property type="nucleotide sequence ID" value="NZ_PQFZ01000020.1"/>
</dbReference>
<evidence type="ECO:0000313" key="3">
    <source>
        <dbReference type="Proteomes" id="UP000236919"/>
    </source>
</evidence>
<gene>
    <name evidence="2" type="ORF">CYD53_12037</name>
</gene>
<protein>
    <submittedName>
        <fullName evidence="2">Transposase-like zinc ribbon protein</fullName>
    </submittedName>
</protein>
<feature type="domain" description="Transposase zinc-ribbon" evidence="1">
    <location>
        <begin position="10"/>
        <end position="56"/>
    </location>
</feature>
<comment type="caution">
    <text evidence="2">The sequence shown here is derived from an EMBL/GenBank/DDBJ whole genome shotgun (WGS) entry which is preliminary data.</text>
</comment>